<dbReference type="Pfam" id="PF10764">
    <property type="entry name" value="Gin"/>
    <property type="match status" value="1"/>
</dbReference>
<name>A0A833HQE7_9FIRM</name>
<keyword evidence="2" id="KW-1185">Reference proteome</keyword>
<proteinExistence type="predicted"/>
<gene>
    <name evidence="1" type="ORF">F8153_03550</name>
</gene>
<comment type="caution">
    <text evidence="1">The sequence shown here is derived from an EMBL/GenBank/DDBJ whole genome shotgun (WGS) entry which is preliminary data.</text>
</comment>
<dbReference type="EMBL" id="WBZB01000012">
    <property type="protein sequence ID" value="KAB3531805.1"/>
    <property type="molecule type" value="Genomic_DNA"/>
</dbReference>
<dbReference type="InterPro" id="IPR019700">
    <property type="entry name" value="Sigma-G_inhibitor_Gin"/>
</dbReference>
<evidence type="ECO:0000313" key="2">
    <source>
        <dbReference type="Proteomes" id="UP000465601"/>
    </source>
</evidence>
<accession>A0A833HQE7</accession>
<dbReference type="OrthoDB" id="1753657at2"/>
<dbReference type="AlphaFoldDB" id="A0A833HQE7"/>
<protein>
    <recommendedName>
        <fullName evidence="3">Inhibitor of sigma-G Gin</fullName>
    </recommendedName>
</protein>
<sequence>MNGAEGYMLKEKLHCFMCNNLKDTGIIVNNHFICIRCERKIVNTSPNHQKYQSIKEKIKLLWAK</sequence>
<dbReference type="Proteomes" id="UP000465601">
    <property type="component" value="Unassembled WGS sequence"/>
</dbReference>
<evidence type="ECO:0000313" key="1">
    <source>
        <dbReference type="EMBL" id="KAB3531805.1"/>
    </source>
</evidence>
<organism evidence="1 2">
    <name type="scientific">Alkaliphilus serpentinus</name>
    <dbReference type="NCBI Taxonomy" id="1482731"/>
    <lineage>
        <taxon>Bacteria</taxon>
        <taxon>Bacillati</taxon>
        <taxon>Bacillota</taxon>
        <taxon>Clostridia</taxon>
        <taxon>Peptostreptococcales</taxon>
        <taxon>Natronincolaceae</taxon>
        <taxon>Alkaliphilus</taxon>
    </lineage>
</organism>
<reference evidence="1 2" key="1">
    <citation type="submission" date="2019-10" db="EMBL/GenBank/DDBJ databases">
        <title>Alkaliphilus serpentinus sp. nov. and Alkaliphilus pronyensis sp. nov., two novel anaerobic alkaliphilic species isolated from the serpentinized-hosted hydrothermal field of the Prony Bay (New Caledonia).</title>
        <authorList>
            <person name="Postec A."/>
        </authorList>
    </citation>
    <scope>NUCLEOTIDE SEQUENCE [LARGE SCALE GENOMIC DNA]</scope>
    <source>
        <strain evidence="1 2">LacT</strain>
    </source>
</reference>
<evidence type="ECO:0008006" key="3">
    <source>
        <dbReference type="Google" id="ProtNLM"/>
    </source>
</evidence>